<dbReference type="InterPro" id="IPR051910">
    <property type="entry name" value="ComF/GntX_DNA_util-trans"/>
</dbReference>
<gene>
    <name evidence="3" type="ORF">SAMN06265173_101401</name>
</gene>
<dbReference type="Gene3D" id="3.40.50.2020">
    <property type="match status" value="1"/>
</dbReference>
<proteinExistence type="inferred from homology"/>
<accession>A0A521AW98</accession>
<evidence type="ECO:0000313" key="3">
    <source>
        <dbReference type="EMBL" id="SMO39087.1"/>
    </source>
</evidence>
<organism evidence="3 4">
    <name type="scientific">Thalassovita litoralis</name>
    <dbReference type="NCBI Taxonomy" id="1010611"/>
    <lineage>
        <taxon>Bacteria</taxon>
        <taxon>Pseudomonadati</taxon>
        <taxon>Pseudomonadota</taxon>
        <taxon>Alphaproteobacteria</taxon>
        <taxon>Rhodobacterales</taxon>
        <taxon>Roseobacteraceae</taxon>
        <taxon>Thalassovita</taxon>
    </lineage>
</organism>
<dbReference type="SUPFAM" id="SSF53271">
    <property type="entry name" value="PRTase-like"/>
    <property type="match status" value="1"/>
</dbReference>
<comment type="similarity">
    <text evidence="1">Belongs to the ComF/GntX family.</text>
</comment>
<dbReference type="AlphaFoldDB" id="A0A521AW98"/>
<keyword evidence="4" id="KW-1185">Reference proteome</keyword>
<dbReference type="InterPro" id="IPR000836">
    <property type="entry name" value="PRTase_dom"/>
</dbReference>
<dbReference type="CDD" id="cd06223">
    <property type="entry name" value="PRTases_typeI"/>
    <property type="match status" value="1"/>
</dbReference>
<feature type="domain" description="Phosphoribosyltransferase" evidence="2">
    <location>
        <begin position="121"/>
        <end position="171"/>
    </location>
</feature>
<dbReference type="Proteomes" id="UP000316030">
    <property type="component" value="Unassembled WGS sequence"/>
</dbReference>
<reference evidence="3 4" key="1">
    <citation type="submission" date="2017-05" db="EMBL/GenBank/DDBJ databases">
        <authorList>
            <person name="Varghese N."/>
            <person name="Submissions S."/>
        </authorList>
    </citation>
    <scope>NUCLEOTIDE SEQUENCE [LARGE SCALE GENOMIC DNA]</scope>
    <source>
        <strain evidence="3 4">DSM 29506</strain>
    </source>
</reference>
<dbReference type="InterPro" id="IPR029057">
    <property type="entry name" value="PRTase-like"/>
</dbReference>
<name>A0A521AW98_9RHOB</name>
<evidence type="ECO:0000313" key="4">
    <source>
        <dbReference type="Proteomes" id="UP000316030"/>
    </source>
</evidence>
<dbReference type="PANTHER" id="PTHR47505">
    <property type="entry name" value="DNA UTILIZATION PROTEIN YHGH"/>
    <property type="match status" value="1"/>
</dbReference>
<evidence type="ECO:0000256" key="1">
    <source>
        <dbReference type="ARBA" id="ARBA00008007"/>
    </source>
</evidence>
<protein>
    <submittedName>
        <fullName evidence="3">ComF family protein</fullName>
    </submittedName>
</protein>
<dbReference type="PANTHER" id="PTHR47505:SF1">
    <property type="entry name" value="DNA UTILIZATION PROTEIN YHGH"/>
    <property type="match status" value="1"/>
</dbReference>
<sequence length="175" mass="18830">MTTPRPWSRGRAVFQYDGNARRLVKDLKHGDRQDIARGAGPWLANAGRDLWGTNVLLAPIPLHWTRLLARRFNQSALLSQAVARTTGLPHCPDLLIRPVRTASTRGKGREARFAQLQGAIAAHPKRKGQMAGRHVVLVDDVMTTGATFSAATDACLAAGASDVSVLVLARVANGP</sequence>
<evidence type="ECO:0000259" key="2">
    <source>
        <dbReference type="Pfam" id="PF00156"/>
    </source>
</evidence>
<dbReference type="Pfam" id="PF00156">
    <property type="entry name" value="Pribosyltran"/>
    <property type="match status" value="1"/>
</dbReference>
<dbReference type="EMBL" id="FXTO01000001">
    <property type="protein sequence ID" value="SMO39087.1"/>
    <property type="molecule type" value="Genomic_DNA"/>
</dbReference>